<protein>
    <recommendedName>
        <fullName evidence="3">F-box domain-containing protein</fullName>
    </recommendedName>
</protein>
<dbReference type="EMBL" id="JAUEPS010000043">
    <property type="protein sequence ID" value="KAK0447911.1"/>
    <property type="molecule type" value="Genomic_DNA"/>
</dbReference>
<keyword evidence="2" id="KW-1185">Reference proteome</keyword>
<gene>
    <name evidence="1" type="ORF">EV420DRAFT_1647656</name>
</gene>
<name>A0AA39JU63_ARMTA</name>
<accession>A0AA39JU63</accession>
<dbReference type="GeneID" id="85361610"/>
<dbReference type="Proteomes" id="UP001175211">
    <property type="component" value="Unassembled WGS sequence"/>
</dbReference>
<evidence type="ECO:0008006" key="3">
    <source>
        <dbReference type="Google" id="ProtNLM"/>
    </source>
</evidence>
<dbReference type="AlphaFoldDB" id="A0AA39JU63"/>
<comment type="caution">
    <text evidence="1">The sequence shown here is derived from an EMBL/GenBank/DDBJ whole genome shotgun (WGS) entry which is preliminary data.</text>
</comment>
<sequence>MADSLPTELIEIILHDVGFRDTLTLLACSLVTRAWTTPSQIVLLHTITVSKPSTCRNLLQYTAKGELLTRTRSLTIGDSCDLLESRSLDALLAHLPNVKHVTFRSSPAMVPRRVAERLRSHGRLHAATFGSANSNRHLHLLATFSALGPNLRKLRFEGYGTGATEHRPSTPPALATNPIHVDSIEFASGVRNDFRWLDICKAVTIQNLRHLRVPIDSQRDHIELLKLLRQAPVLDNLVLVVNLPPFCHREISFEAAPSVCRAKRVEFHLNDMQDAFLLSLYITALDVTEEICFKLSPGAAVLLGIVDHMVCDDKNVRKLKKYVVVYEGAGSLLRSREMMSAFEQQGVECIVEGCARSSVVVS</sequence>
<proteinExistence type="predicted"/>
<reference evidence="1" key="1">
    <citation type="submission" date="2023-06" db="EMBL/GenBank/DDBJ databases">
        <authorList>
            <consortium name="Lawrence Berkeley National Laboratory"/>
            <person name="Ahrendt S."/>
            <person name="Sahu N."/>
            <person name="Indic B."/>
            <person name="Wong-Bajracharya J."/>
            <person name="Merenyi Z."/>
            <person name="Ke H.-M."/>
            <person name="Monk M."/>
            <person name="Kocsube S."/>
            <person name="Drula E."/>
            <person name="Lipzen A."/>
            <person name="Balint B."/>
            <person name="Henrissat B."/>
            <person name="Andreopoulos B."/>
            <person name="Martin F.M."/>
            <person name="Harder C.B."/>
            <person name="Rigling D."/>
            <person name="Ford K.L."/>
            <person name="Foster G.D."/>
            <person name="Pangilinan J."/>
            <person name="Papanicolaou A."/>
            <person name="Barry K."/>
            <person name="LaButti K."/>
            <person name="Viragh M."/>
            <person name="Koriabine M."/>
            <person name="Yan M."/>
            <person name="Riley R."/>
            <person name="Champramary S."/>
            <person name="Plett K.L."/>
            <person name="Tsai I.J."/>
            <person name="Slot J."/>
            <person name="Sipos G."/>
            <person name="Plett J."/>
            <person name="Nagy L.G."/>
            <person name="Grigoriev I.V."/>
        </authorList>
    </citation>
    <scope>NUCLEOTIDE SEQUENCE</scope>
    <source>
        <strain evidence="1">CCBAS 213</strain>
    </source>
</reference>
<evidence type="ECO:0000313" key="2">
    <source>
        <dbReference type="Proteomes" id="UP001175211"/>
    </source>
</evidence>
<evidence type="ECO:0000313" key="1">
    <source>
        <dbReference type="EMBL" id="KAK0447911.1"/>
    </source>
</evidence>
<dbReference type="RefSeq" id="XP_060326326.1">
    <property type="nucleotide sequence ID" value="XM_060478062.1"/>
</dbReference>
<organism evidence="1 2">
    <name type="scientific">Armillaria tabescens</name>
    <name type="common">Ringless honey mushroom</name>
    <name type="synonym">Agaricus tabescens</name>
    <dbReference type="NCBI Taxonomy" id="1929756"/>
    <lineage>
        <taxon>Eukaryota</taxon>
        <taxon>Fungi</taxon>
        <taxon>Dikarya</taxon>
        <taxon>Basidiomycota</taxon>
        <taxon>Agaricomycotina</taxon>
        <taxon>Agaricomycetes</taxon>
        <taxon>Agaricomycetidae</taxon>
        <taxon>Agaricales</taxon>
        <taxon>Marasmiineae</taxon>
        <taxon>Physalacriaceae</taxon>
        <taxon>Desarmillaria</taxon>
    </lineage>
</organism>